<feature type="transmembrane region" description="Helical" evidence="8">
    <location>
        <begin position="71"/>
        <end position="91"/>
    </location>
</feature>
<reference evidence="11" key="2">
    <citation type="submission" date="2023-04" db="EMBL/GenBank/DDBJ databases">
        <authorList>
            <person name="Bruccoleri R.E."/>
            <person name="Oakeley E.J."/>
            <person name="Faust A.-M."/>
            <person name="Dessus-Babus S."/>
            <person name="Altorfer M."/>
            <person name="Burckhardt D."/>
            <person name="Oertli M."/>
            <person name="Naumann U."/>
            <person name="Petersen F."/>
            <person name="Wong J."/>
        </authorList>
    </citation>
    <scope>NUCLEOTIDE SEQUENCE</scope>
    <source>
        <strain evidence="11">GSM-AAB239-AS_SAM_17_03QT</strain>
        <tissue evidence="11">Leaf</tissue>
    </source>
</reference>
<evidence type="ECO:0000313" key="11">
    <source>
        <dbReference type="EMBL" id="KAJ6848946.1"/>
    </source>
</evidence>
<evidence type="ECO:0000256" key="1">
    <source>
        <dbReference type="ARBA" id="ARBA00004651"/>
    </source>
</evidence>
<dbReference type="PANTHER" id="PTHR36488">
    <property type="entry name" value="CASP-LIKE PROTEIN 1U1"/>
    <property type="match status" value="1"/>
</dbReference>
<dbReference type="Proteomes" id="UP001140949">
    <property type="component" value="Unassembled WGS sequence"/>
</dbReference>
<sequence>MHQSLYLVQGLWIQPYVRTDEPHHGSGAQIILRLLSLASIGMAWVIMMLSIGEIEVIEGGASYRAFPAVMFFVYATEVIFFYCLTAISMLFCPYKSRFVFVLDMAMMVLSMACASALTAVGYVAEFGNETLGWFGVCSLYKSYCHNAIVSVAFSYLGFICLFLLCLLWALSPDPAHPPPPPATALAARSPSPSAPLSV</sequence>
<evidence type="ECO:0000256" key="3">
    <source>
        <dbReference type="ARBA" id="ARBA00011489"/>
    </source>
</evidence>
<organism evidence="11 12">
    <name type="scientific">Iris pallida</name>
    <name type="common">Sweet iris</name>
    <dbReference type="NCBI Taxonomy" id="29817"/>
    <lineage>
        <taxon>Eukaryota</taxon>
        <taxon>Viridiplantae</taxon>
        <taxon>Streptophyta</taxon>
        <taxon>Embryophyta</taxon>
        <taxon>Tracheophyta</taxon>
        <taxon>Spermatophyta</taxon>
        <taxon>Magnoliopsida</taxon>
        <taxon>Liliopsida</taxon>
        <taxon>Asparagales</taxon>
        <taxon>Iridaceae</taxon>
        <taxon>Iridoideae</taxon>
        <taxon>Irideae</taxon>
        <taxon>Iris</taxon>
    </lineage>
</organism>
<dbReference type="PANTHER" id="PTHR36488:SF8">
    <property type="entry name" value="CASP-LIKE PROTEIN 1U1"/>
    <property type="match status" value="1"/>
</dbReference>
<feature type="transmembrane region" description="Helical" evidence="8">
    <location>
        <begin position="30"/>
        <end position="51"/>
    </location>
</feature>
<keyword evidence="4 8" id="KW-1003">Cell membrane</keyword>
<dbReference type="GO" id="GO:0005886">
    <property type="term" value="C:plasma membrane"/>
    <property type="evidence" value="ECO:0007669"/>
    <property type="project" value="UniProtKB-SubCell"/>
</dbReference>
<evidence type="ECO:0000313" key="12">
    <source>
        <dbReference type="Proteomes" id="UP001140949"/>
    </source>
</evidence>
<name>A0AAX6I6P0_IRIPA</name>
<evidence type="ECO:0000259" key="10">
    <source>
        <dbReference type="Pfam" id="PF04535"/>
    </source>
</evidence>
<evidence type="ECO:0000256" key="6">
    <source>
        <dbReference type="ARBA" id="ARBA00022989"/>
    </source>
</evidence>
<dbReference type="Pfam" id="PF04535">
    <property type="entry name" value="CASP_dom"/>
    <property type="match status" value="1"/>
</dbReference>
<reference evidence="11" key="1">
    <citation type="journal article" date="2023" name="GigaByte">
        <title>Genome assembly of the bearded iris, Iris pallida Lam.</title>
        <authorList>
            <person name="Bruccoleri R.E."/>
            <person name="Oakeley E.J."/>
            <person name="Faust A.M.E."/>
            <person name="Altorfer M."/>
            <person name="Dessus-Babus S."/>
            <person name="Burckhardt D."/>
            <person name="Oertli M."/>
            <person name="Naumann U."/>
            <person name="Petersen F."/>
            <person name="Wong J."/>
        </authorList>
    </citation>
    <scope>NUCLEOTIDE SEQUENCE</scope>
    <source>
        <strain evidence="11">GSM-AAB239-AS_SAM_17_03QT</strain>
    </source>
</reference>
<feature type="transmembrane region" description="Helical" evidence="8">
    <location>
        <begin position="98"/>
        <end position="124"/>
    </location>
</feature>
<feature type="transmembrane region" description="Helical" evidence="8">
    <location>
        <begin position="148"/>
        <end position="170"/>
    </location>
</feature>
<comment type="caution">
    <text evidence="11">The sequence shown here is derived from an EMBL/GenBank/DDBJ whole genome shotgun (WGS) entry which is preliminary data.</text>
</comment>
<keyword evidence="5 8" id="KW-0812">Transmembrane</keyword>
<dbReference type="InterPro" id="IPR006459">
    <property type="entry name" value="CASP/CASPL"/>
</dbReference>
<dbReference type="AlphaFoldDB" id="A0AAX6I6P0"/>
<comment type="similarity">
    <text evidence="2 8">Belongs to the Casparian strip membrane proteins (CASP) family.</text>
</comment>
<keyword evidence="12" id="KW-1185">Reference proteome</keyword>
<comment type="subunit">
    <text evidence="3 8">Homodimer and heterodimers.</text>
</comment>
<protein>
    <recommendedName>
        <fullName evidence="8">CASP-like protein</fullName>
    </recommendedName>
</protein>
<evidence type="ECO:0000256" key="4">
    <source>
        <dbReference type="ARBA" id="ARBA00022475"/>
    </source>
</evidence>
<keyword evidence="6 8" id="KW-1133">Transmembrane helix</keyword>
<evidence type="ECO:0000256" key="9">
    <source>
        <dbReference type="SAM" id="MobiDB-lite"/>
    </source>
</evidence>
<dbReference type="EMBL" id="JANAVB010004358">
    <property type="protein sequence ID" value="KAJ6848946.1"/>
    <property type="molecule type" value="Genomic_DNA"/>
</dbReference>
<accession>A0AAX6I6P0</accession>
<gene>
    <name evidence="11" type="ORF">M6B38_272190</name>
</gene>
<evidence type="ECO:0000256" key="2">
    <source>
        <dbReference type="ARBA" id="ARBA00007651"/>
    </source>
</evidence>
<comment type="subcellular location">
    <subcellularLocation>
        <location evidence="1 8">Cell membrane</location>
        <topology evidence="1 8">Multi-pass membrane protein</topology>
    </subcellularLocation>
</comment>
<keyword evidence="7 8" id="KW-0472">Membrane</keyword>
<feature type="domain" description="Casparian strip membrane protein" evidence="10">
    <location>
        <begin position="25"/>
        <end position="160"/>
    </location>
</feature>
<evidence type="ECO:0000256" key="8">
    <source>
        <dbReference type="RuleBase" id="RU361233"/>
    </source>
</evidence>
<dbReference type="InterPro" id="IPR044173">
    <property type="entry name" value="CASPL"/>
</dbReference>
<dbReference type="InterPro" id="IPR006702">
    <property type="entry name" value="CASP_dom"/>
</dbReference>
<evidence type="ECO:0000256" key="5">
    <source>
        <dbReference type="ARBA" id="ARBA00022692"/>
    </source>
</evidence>
<dbReference type="NCBIfam" id="TIGR01569">
    <property type="entry name" value="A_tha_TIGR01569"/>
    <property type="match status" value="1"/>
</dbReference>
<feature type="region of interest" description="Disordered" evidence="9">
    <location>
        <begin position="177"/>
        <end position="198"/>
    </location>
</feature>
<feature type="compositionally biased region" description="Low complexity" evidence="9">
    <location>
        <begin position="183"/>
        <end position="198"/>
    </location>
</feature>
<proteinExistence type="inferred from homology"/>
<evidence type="ECO:0000256" key="7">
    <source>
        <dbReference type="ARBA" id="ARBA00023136"/>
    </source>
</evidence>